<evidence type="ECO:0000313" key="2">
    <source>
        <dbReference type="Proteomes" id="UP000093267"/>
    </source>
</evidence>
<evidence type="ECO:0000313" key="1">
    <source>
        <dbReference type="EMBL" id="ANZ67627.1"/>
    </source>
</evidence>
<dbReference type="Proteomes" id="UP000093267">
    <property type="component" value="Chromosome"/>
</dbReference>
<dbReference type="EMBL" id="CP014924">
    <property type="protein sequence ID" value="ANZ67627.1"/>
    <property type="molecule type" value="Genomic_DNA"/>
</dbReference>
<sequence length="89" mass="10456">MQLSVFRNAFRLEDREPRKMPELAFTSELAYMQLSVFRNAFRLEDREPRKMPELGIYVRVGLHAAFCFPKRVSAQLSSKQPQHPNKEST</sequence>
<name>A0A1B2J007_9LACO</name>
<dbReference type="AlphaFoldDB" id="A0A1B2J007"/>
<reference evidence="1 2" key="1">
    <citation type="submission" date="2016-03" db="EMBL/GenBank/DDBJ databases">
        <title>Pediococcus and Lactobacillus from brewery environment - whole genome sequencing and assembly.</title>
        <authorList>
            <person name="Behr J."/>
            <person name="Geissler A.J."/>
            <person name="Vogel R.F."/>
        </authorList>
    </citation>
    <scope>NUCLEOTIDE SEQUENCE [LARGE SCALE GENOMIC DNA]</scope>
    <source>
        <strain evidence="1 2">TMW 1.1995</strain>
    </source>
</reference>
<dbReference type="STRING" id="240427.AYR62_03995"/>
<organism evidence="1 2">
    <name type="scientific">Secundilactobacillus paracollinoides</name>
    <dbReference type="NCBI Taxonomy" id="240427"/>
    <lineage>
        <taxon>Bacteria</taxon>
        <taxon>Bacillati</taxon>
        <taxon>Bacillota</taxon>
        <taxon>Bacilli</taxon>
        <taxon>Lactobacillales</taxon>
        <taxon>Lactobacillaceae</taxon>
        <taxon>Secundilactobacillus</taxon>
    </lineage>
</organism>
<gene>
    <name evidence="1" type="ORF">AYR63_11030</name>
</gene>
<protein>
    <submittedName>
        <fullName evidence="1">Uncharacterized protein</fullName>
    </submittedName>
</protein>
<accession>A0A1B2J007</accession>
<keyword evidence="2" id="KW-1185">Reference proteome</keyword>
<dbReference type="KEGG" id="lpd:AYR62_03995"/>
<proteinExistence type="predicted"/>